<evidence type="ECO:0000313" key="12">
    <source>
        <dbReference type="Proteomes" id="UP000218811"/>
    </source>
</evidence>
<evidence type="ECO:0000256" key="6">
    <source>
        <dbReference type="ARBA" id="ARBA00023098"/>
    </source>
</evidence>
<keyword evidence="6 8" id="KW-0443">Lipid metabolism</keyword>
<dbReference type="GO" id="GO:0046475">
    <property type="term" value="P:glycerophospholipid catabolic process"/>
    <property type="evidence" value="ECO:0007669"/>
    <property type="project" value="TreeGrafter"/>
</dbReference>
<dbReference type="OMA" id="QLWSHIP"/>
<keyword evidence="7" id="KW-0325">Glycoprotein</keyword>
<dbReference type="STRING" id="742152.A0A2H3IWP6"/>
<evidence type="ECO:0000256" key="9">
    <source>
        <dbReference type="RuleBase" id="RU362103"/>
    </source>
</evidence>
<protein>
    <recommendedName>
        <fullName evidence="2 9">Lysophospholipase</fullName>
        <ecNumber evidence="2 9">3.1.1.5</ecNumber>
    </recommendedName>
</protein>
<evidence type="ECO:0000256" key="8">
    <source>
        <dbReference type="PROSITE-ProRule" id="PRU00555"/>
    </source>
</evidence>
<proteinExistence type="inferred from homology"/>
<accession>A0A2H3IWP6</accession>
<keyword evidence="4 8" id="KW-0378">Hydrolase</keyword>
<dbReference type="GO" id="GO:0004623">
    <property type="term" value="F:phospholipase A2 activity"/>
    <property type="evidence" value="ECO:0007669"/>
    <property type="project" value="TreeGrafter"/>
</dbReference>
<evidence type="ECO:0000259" key="10">
    <source>
        <dbReference type="PROSITE" id="PS51210"/>
    </source>
</evidence>
<evidence type="ECO:0000256" key="1">
    <source>
        <dbReference type="ARBA" id="ARBA00008780"/>
    </source>
</evidence>
<dbReference type="PROSITE" id="PS51210">
    <property type="entry name" value="PLA2C"/>
    <property type="match status" value="1"/>
</dbReference>
<dbReference type="EC" id="3.1.1.5" evidence="2 9"/>
<dbReference type="EMBL" id="KB467831">
    <property type="protein sequence ID" value="PCH34376.1"/>
    <property type="molecule type" value="Genomic_DNA"/>
</dbReference>
<dbReference type="AlphaFoldDB" id="A0A2H3IWP6"/>
<name>A0A2H3IWP6_WOLCO</name>
<keyword evidence="5 8" id="KW-0442">Lipid degradation</keyword>
<dbReference type="Proteomes" id="UP000218811">
    <property type="component" value="Unassembled WGS sequence"/>
</dbReference>
<evidence type="ECO:0000256" key="4">
    <source>
        <dbReference type="ARBA" id="ARBA00022801"/>
    </source>
</evidence>
<dbReference type="PANTHER" id="PTHR10728:SF33">
    <property type="entry name" value="LYSOPHOSPHOLIPASE 1-RELATED"/>
    <property type="match status" value="1"/>
</dbReference>
<gene>
    <name evidence="11" type="ORF">WOLCODRAFT_61237</name>
</gene>
<organism evidence="11 12">
    <name type="scientific">Wolfiporia cocos (strain MD-104)</name>
    <name type="common">Brown rot fungus</name>
    <dbReference type="NCBI Taxonomy" id="742152"/>
    <lineage>
        <taxon>Eukaryota</taxon>
        <taxon>Fungi</taxon>
        <taxon>Dikarya</taxon>
        <taxon>Basidiomycota</taxon>
        <taxon>Agaricomycotina</taxon>
        <taxon>Agaricomycetes</taxon>
        <taxon>Polyporales</taxon>
        <taxon>Phaeolaceae</taxon>
        <taxon>Wolfiporia</taxon>
    </lineage>
</organism>
<dbReference type="GO" id="GO:0004622">
    <property type="term" value="F:phosphatidylcholine lysophospholipase activity"/>
    <property type="evidence" value="ECO:0007669"/>
    <property type="project" value="UniProtKB-EC"/>
</dbReference>
<dbReference type="SMART" id="SM00022">
    <property type="entry name" value="PLAc"/>
    <property type="match status" value="1"/>
</dbReference>
<sequence length="512" mass="54985">MVVLFPAVDAVSKAASSSQIATYAPVYETCPAANLIRRAGTPQTKNQTLDPNEVSYVASRRKLAKSSLQKWLGKNASAVYSGKIDELSDDDIPKLAVSLSGGNFRAAMFNVAALEAFDDRNSTSVSNGLGGLLQSSTYMTALSGGSYVSTSMMFNGFPRPSDLVFGNSAAGLPGWQLDQSLFEPGPSGEYTSAFEHDIFYDLGAKRSAGNFPVTFCDLWGRALAYHFLPGTSNVSSFATNATAGNHAASLTYSSATNLGIWQNHTMPFPIVLIDVNSPNVHGEPFGDTGSIPLTSVVYELTPYEFGSYDPQLAAFVPTQYLGSTFKGGYQETCVNKFDNAGLMVGTSSCDFNIYNVTDNPAWTSPDGFQPLIAEINETFYQYQPGQEMDVTGVTNPFYQINVGTYQDANETALSLMDGSLDVENDPILPLLNKKRAVDVVVVLDSSGETSYTKPDGLSLLATQEKAKILPEGTVNFPKPFPNTTDEFMSLGLNARPVFFGCDGPTNAEDAYP</sequence>
<dbReference type="SUPFAM" id="SSF52151">
    <property type="entry name" value="FabD/lysophospholipase-like"/>
    <property type="match status" value="1"/>
</dbReference>
<dbReference type="Gene3D" id="3.40.1090.10">
    <property type="entry name" value="Cytosolic phospholipase A2 catalytic domain"/>
    <property type="match status" value="1"/>
</dbReference>
<comment type="similarity">
    <text evidence="1 9">Belongs to the lysophospholipase family.</text>
</comment>
<dbReference type="GO" id="GO:0005829">
    <property type="term" value="C:cytosol"/>
    <property type="evidence" value="ECO:0007669"/>
    <property type="project" value="TreeGrafter"/>
</dbReference>
<keyword evidence="12" id="KW-1185">Reference proteome</keyword>
<dbReference type="PANTHER" id="PTHR10728">
    <property type="entry name" value="CYTOSOLIC PHOSPHOLIPASE A2"/>
    <property type="match status" value="1"/>
</dbReference>
<comment type="catalytic activity">
    <reaction evidence="9">
        <text>a 1-acyl-sn-glycero-3-phosphocholine + H2O = sn-glycerol 3-phosphocholine + a fatty acid + H(+)</text>
        <dbReference type="Rhea" id="RHEA:15177"/>
        <dbReference type="ChEBI" id="CHEBI:15377"/>
        <dbReference type="ChEBI" id="CHEBI:15378"/>
        <dbReference type="ChEBI" id="CHEBI:16870"/>
        <dbReference type="ChEBI" id="CHEBI:28868"/>
        <dbReference type="ChEBI" id="CHEBI:58168"/>
        <dbReference type="EC" id="3.1.1.5"/>
    </reaction>
</comment>
<keyword evidence="3" id="KW-0732">Signal</keyword>
<evidence type="ECO:0000313" key="11">
    <source>
        <dbReference type="EMBL" id="PCH34376.1"/>
    </source>
</evidence>
<reference evidence="11 12" key="1">
    <citation type="journal article" date="2012" name="Science">
        <title>The Paleozoic origin of enzymatic lignin decomposition reconstructed from 31 fungal genomes.</title>
        <authorList>
            <person name="Floudas D."/>
            <person name="Binder M."/>
            <person name="Riley R."/>
            <person name="Barry K."/>
            <person name="Blanchette R.A."/>
            <person name="Henrissat B."/>
            <person name="Martinez A.T."/>
            <person name="Otillar R."/>
            <person name="Spatafora J.W."/>
            <person name="Yadav J.S."/>
            <person name="Aerts A."/>
            <person name="Benoit I."/>
            <person name="Boyd A."/>
            <person name="Carlson A."/>
            <person name="Copeland A."/>
            <person name="Coutinho P.M."/>
            <person name="de Vries R.P."/>
            <person name="Ferreira P."/>
            <person name="Findley K."/>
            <person name="Foster B."/>
            <person name="Gaskell J."/>
            <person name="Glotzer D."/>
            <person name="Gorecki P."/>
            <person name="Heitman J."/>
            <person name="Hesse C."/>
            <person name="Hori C."/>
            <person name="Igarashi K."/>
            <person name="Jurgens J.A."/>
            <person name="Kallen N."/>
            <person name="Kersten P."/>
            <person name="Kohler A."/>
            <person name="Kuees U."/>
            <person name="Kumar T.K.A."/>
            <person name="Kuo A."/>
            <person name="LaButti K."/>
            <person name="Larrondo L.F."/>
            <person name="Lindquist E."/>
            <person name="Ling A."/>
            <person name="Lombard V."/>
            <person name="Lucas S."/>
            <person name="Lundell T."/>
            <person name="Martin R."/>
            <person name="McLaughlin D.J."/>
            <person name="Morgenstern I."/>
            <person name="Morin E."/>
            <person name="Murat C."/>
            <person name="Nagy L.G."/>
            <person name="Nolan M."/>
            <person name="Ohm R.A."/>
            <person name="Patyshakuliyeva A."/>
            <person name="Rokas A."/>
            <person name="Ruiz-Duenas F.J."/>
            <person name="Sabat G."/>
            <person name="Salamov A."/>
            <person name="Samejima M."/>
            <person name="Schmutz J."/>
            <person name="Slot J.C."/>
            <person name="St John F."/>
            <person name="Stenlid J."/>
            <person name="Sun H."/>
            <person name="Sun S."/>
            <person name="Syed K."/>
            <person name="Tsang A."/>
            <person name="Wiebenga A."/>
            <person name="Young D."/>
            <person name="Pisabarro A."/>
            <person name="Eastwood D.C."/>
            <person name="Martin F."/>
            <person name="Cullen D."/>
            <person name="Grigoriev I.V."/>
            <person name="Hibbett D.S."/>
        </authorList>
    </citation>
    <scope>NUCLEOTIDE SEQUENCE [LARGE SCALE GENOMIC DNA]</scope>
    <source>
        <strain evidence="11 12">MD-104</strain>
    </source>
</reference>
<dbReference type="OrthoDB" id="4084751at2759"/>
<feature type="domain" description="PLA2c" evidence="10">
    <location>
        <begin position="29"/>
        <end position="512"/>
    </location>
</feature>
<dbReference type="InterPro" id="IPR016035">
    <property type="entry name" value="Acyl_Trfase/lysoPLipase"/>
</dbReference>
<dbReference type="InterPro" id="IPR002642">
    <property type="entry name" value="LysoPLipase_cat_dom"/>
</dbReference>
<evidence type="ECO:0000256" key="7">
    <source>
        <dbReference type="ARBA" id="ARBA00023180"/>
    </source>
</evidence>
<evidence type="ECO:0000256" key="2">
    <source>
        <dbReference type="ARBA" id="ARBA00013274"/>
    </source>
</evidence>
<dbReference type="Pfam" id="PF01735">
    <property type="entry name" value="PLA2_B"/>
    <property type="match status" value="1"/>
</dbReference>
<evidence type="ECO:0000256" key="3">
    <source>
        <dbReference type="ARBA" id="ARBA00022729"/>
    </source>
</evidence>
<evidence type="ECO:0000256" key="5">
    <source>
        <dbReference type="ARBA" id="ARBA00022963"/>
    </source>
</evidence>